<organism evidence="1 2">
    <name type="scientific">Streptomyces avidinii</name>
    <dbReference type="NCBI Taxonomy" id="1895"/>
    <lineage>
        <taxon>Bacteria</taxon>
        <taxon>Bacillati</taxon>
        <taxon>Actinomycetota</taxon>
        <taxon>Actinomycetes</taxon>
        <taxon>Kitasatosporales</taxon>
        <taxon>Streptomycetaceae</taxon>
        <taxon>Streptomyces</taxon>
    </lineage>
</organism>
<dbReference type="Proteomes" id="UP001519310">
    <property type="component" value="Unassembled WGS sequence"/>
</dbReference>
<protein>
    <submittedName>
        <fullName evidence="1">Uncharacterized protein</fullName>
    </submittedName>
</protein>
<sequence>MVVSDAMNGTLESVGWGHARLFAIIPLLWLVMHRHSCVAADIL</sequence>
<accession>A0ABS4LEG3</accession>
<name>A0ABS4LEG3_STRAV</name>
<reference evidence="1 2" key="1">
    <citation type="submission" date="2021-03" db="EMBL/GenBank/DDBJ databases">
        <title>Genomic Encyclopedia of Type Strains, Phase IV (KMG-IV): sequencing the most valuable type-strain genomes for metagenomic binning, comparative biology and taxonomic classification.</title>
        <authorList>
            <person name="Goeker M."/>
        </authorList>
    </citation>
    <scope>NUCLEOTIDE SEQUENCE [LARGE SCALE GENOMIC DNA]</scope>
    <source>
        <strain evidence="1 2">DSM 40526</strain>
    </source>
</reference>
<comment type="caution">
    <text evidence="1">The sequence shown here is derived from an EMBL/GenBank/DDBJ whole genome shotgun (WGS) entry which is preliminary data.</text>
</comment>
<proteinExistence type="predicted"/>
<gene>
    <name evidence="1" type="ORF">J2Z77_006362</name>
</gene>
<keyword evidence="2" id="KW-1185">Reference proteome</keyword>
<dbReference type="EMBL" id="JAGGLQ010000017">
    <property type="protein sequence ID" value="MBP2040507.1"/>
    <property type="molecule type" value="Genomic_DNA"/>
</dbReference>
<evidence type="ECO:0000313" key="2">
    <source>
        <dbReference type="Proteomes" id="UP001519310"/>
    </source>
</evidence>
<evidence type="ECO:0000313" key="1">
    <source>
        <dbReference type="EMBL" id="MBP2040507.1"/>
    </source>
</evidence>